<evidence type="ECO:0000313" key="1">
    <source>
        <dbReference type="EMBL" id="KAK3743065.1"/>
    </source>
</evidence>
<organism evidence="1 2">
    <name type="scientific">Elysia crispata</name>
    <name type="common">lettuce slug</name>
    <dbReference type="NCBI Taxonomy" id="231223"/>
    <lineage>
        <taxon>Eukaryota</taxon>
        <taxon>Metazoa</taxon>
        <taxon>Spiralia</taxon>
        <taxon>Lophotrochozoa</taxon>
        <taxon>Mollusca</taxon>
        <taxon>Gastropoda</taxon>
        <taxon>Heterobranchia</taxon>
        <taxon>Euthyneura</taxon>
        <taxon>Panpulmonata</taxon>
        <taxon>Sacoglossa</taxon>
        <taxon>Placobranchoidea</taxon>
        <taxon>Plakobranchidae</taxon>
        <taxon>Elysia</taxon>
    </lineage>
</organism>
<proteinExistence type="predicted"/>
<protein>
    <submittedName>
        <fullName evidence="1">Uncharacterized protein</fullName>
    </submittedName>
</protein>
<dbReference type="EMBL" id="JAWDGP010006323">
    <property type="protein sequence ID" value="KAK3743065.1"/>
    <property type="molecule type" value="Genomic_DNA"/>
</dbReference>
<accession>A0AAE1CY15</accession>
<sequence>MESEQREGNQRSSSLMYLFHLRVTIAALVEWSVSALIDSIYGWDCLISQRARNDLVATATRCEELGLMVTWNMF</sequence>
<keyword evidence="2" id="KW-1185">Reference proteome</keyword>
<evidence type="ECO:0000313" key="2">
    <source>
        <dbReference type="Proteomes" id="UP001283361"/>
    </source>
</evidence>
<dbReference type="AlphaFoldDB" id="A0AAE1CY15"/>
<reference evidence="1" key="1">
    <citation type="journal article" date="2023" name="G3 (Bethesda)">
        <title>A reference genome for the long-term kleptoplast-retaining sea slug Elysia crispata morphotype clarki.</title>
        <authorList>
            <person name="Eastman K.E."/>
            <person name="Pendleton A.L."/>
            <person name="Shaikh M.A."/>
            <person name="Suttiyut T."/>
            <person name="Ogas R."/>
            <person name="Tomko P."/>
            <person name="Gavelis G."/>
            <person name="Widhalm J.R."/>
            <person name="Wisecaver J.H."/>
        </authorList>
    </citation>
    <scope>NUCLEOTIDE SEQUENCE</scope>
    <source>
        <strain evidence="1">ECLA1</strain>
    </source>
</reference>
<dbReference type="Proteomes" id="UP001283361">
    <property type="component" value="Unassembled WGS sequence"/>
</dbReference>
<comment type="caution">
    <text evidence="1">The sequence shown here is derived from an EMBL/GenBank/DDBJ whole genome shotgun (WGS) entry which is preliminary data.</text>
</comment>
<gene>
    <name evidence="1" type="ORF">RRG08_063931</name>
</gene>
<name>A0AAE1CY15_9GAST</name>